<dbReference type="OrthoDB" id="1607513at2759"/>
<evidence type="ECO:0000256" key="4">
    <source>
        <dbReference type="ARBA" id="ARBA00022833"/>
    </source>
</evidence>
<name>A0A9P7A6E9_9AGAM</name>
<protein>
    <submittedName>
        <fullName evidence="7">Uncharacterized protein</fullName>
    </submittedName>
</protein>
<evidence type="ECO:0000256" key="1">
    <source>
        <dbReference type="ARBA" id="ARBA00004123"/>
    </source>
</evidence>
<dbReference type="GO" id="GO:0008270">
    <property type="term" value="F:zinc ion binding"/>
    <property type="evidence" value="ECO:0007669"/>
    <property type="project" value="UniProtKB-KW"/>
</dbReference>
<gene>
    <name evidence="7" type="ORF">EV702DRAFT_1192199</name>
</gene>
<keyword evidence="5" id="KW-0539">Nucleus</keyword>
<evidence type="ECO:0000313" key="8">
    <source>
        <dbReference type="Proteomes" id="UP000714275"/>
    </source>
</evidence>
<evidence type="ECO:0000256" key="2">
    <source>
        <dbReference type="ARBA" id="ARBA00022723"/>
    </source>
</evidence>
<evidence type="ECO:0000256" key="5">
    <source>
        <dbReference type="ARBA" id="ARBA00023242"/>
    </source>
</evidence>
<keyword evidence="3" id="KW-0863">Zinc-finger</keyword>
<keyword evidence="4" id="KW-0862">Zinc</keyword>
<dbReference type="PANTHER" id="PTHR46481">
    <property type="entry name" value="ZINC FINGER BED DOMAIN-CONTAINING PROTEIN 4"/>
    <property type="match status" value="1"/>
</dbReference>
<keyword evidence="2" id="KW-0479">Metal-binding</keyword>
<dbReference type="Proteomes" id="UP000714275">
    <property type="component" value="Unassembled WGS sequence"/>
</dbReference>
<reference evidence="7" key="1">
    <citation type="journal article" date="2020" name="New Phytol.">
        <title>Comparative genomics reveals dynamic genome evolution in host specialist ectomycorrhizal fungi.</title>
        <authorList>
            <person name="Lofgren L.A."/>
            <person name="Nguyen N.H."/>
            <person name="Vilgalys R."/>
            <person name="Ruytinx J."/>
            <person name="Liao H.L."/>
            <person name="Branco S."/>
            <person name="Kuo A."/>
            <person name="LaButti K."/>
            <person name="Lipzen A."/>
            <person name="Andreopoulos W."/>
            <person name="Pangilinan J."/>
            <person name="Riley R."/>
            <person name="Hundley H."/>
            <person name="Na H."/>
            <person name="Barry K."/>
            <person name="Grigoriev I.V."/>
            <person name="Stajich J.E."/>
            <person name="Kennedy P.G."/>
        </authorList>
    </citation>
    <scope>NUCLEOTIDE SEQUENCE</scope>
    <source>
        <strain evidence="7">DOB743</strain>
    </source>
</reference>
<dbReference type="AlphaFoldDB" id="A0A9P7A6E9"/>
<sequence length="334" mass="37245">MLPGQCPPNTNISQIAAPVTTAPPPIAPTVITSPITTSLAAPPLSQDLQKHDPTYIIAEYGTKTATGILCNHVLKFYLRVYITELEKHKLKIGAKEVQDLVDCGWTLAQMSKELNQNPELTLTLFAPVDDIPDFTIDEMHQQLIKFVVVDDQAMNLMECPEFWQLLQLLRKDLRKSDIPHRTKLCELIIETWYEYFEVLKQDLAKAEGKILFTSDLWSDNNRRLFLALTAHWIAQQERTSKLVLKAALIAFTHVPGSHDAVSLAAIILELGLDPPKAEFEMRDALVAENGEHVVKTAARGRGIVTSGPDIPPLQLSDQTKQYGVPTKLKLSPDA</sequence>
<evidence type="ECO:0000256" key="6">
    <source>
        <dbReference type="SAM" id="MobiDB-lite"/>
    </source>
</evidence>
<comment type="subcellular location">
    <subcellularLocation>
        <location evidence="1">Nucleus</location>
    </subcellularLocation>
</comment>
<comment type="caution">
    <text evidence="7">The sequence shown here is derived from an EMBL/GenBank/DDBJ whole genome shotgun (WGS) entry which is preliminary data.</text>
</comment>
<dbReference type="PANTHER" id="PTHR46481:SF10">
    <property type="entry name" value="ZINC FINGER BED DOMAIN-CONTAINING PROTEIN 39"/>
    <property type="match status" value="1"/>
</dbReference>
<evidence type="ECO:0000313" key="7">
    <source>
        <dbReference type="EMBL" id="KAG1782525.1"/>
    </source>
</evidence>
<dbReference type="InterPro" id="IPR052035">
    <property type="entry name" value="ZnF_BED_domain_contain"/>
</dbReference>
<organism evidence="7 8">
    <name type="scientific">Suillus placidus</name>
    <dbReference type="NCBI Taxonomy" id="48579"/>
    <lineage>
        <taxon>Eukaryota</taxon>
        <taxon>Fungi</taxon>
        <taxon>Dikarya</taxon>
        <taxon>Basidiomycota</taxon>
        <taxon>Agaricomycotina</taxon>
        <taxon>Agaricomycetes</taxon>
        <taxon>Agaricomycetidae</taxon>
        <taxon>Boletales</taxon>
        <taxon>Suillineae</taxon>
        <taxon>Suillaceae</taxon>
        <taxon>Suillus</taxon>
    </lineage>
</organism>
<keyword evidence="8" id="KW-1185">Reference proteome</keyword>
<evidence type="ECO:0000256" key="3">
    <source>
        <dbReference type="ARBA" id="ARBA00022771"/>
    </source>
</evidence>
<accession>A0A9P7A6E9</accession>
<proteinExistence type="predicted"/>
<dbReference type="EMBL" id="JABBWD010000003">
    <property type="protein sequence ID" value="KAG1782525.1"/>
    <property type="molecule type" value="Genomic_DNA"/>
</dbReference>
<dbReference type="GO" id="GO:0005634">
    <property type="term" value="C:nucleus"/>
    <property type="evidence" value="ECO:0007669"/>
    <property type="project" value="UniProtKB-SubCell"/>
</dbReference>
<feature type="region of interest" description="Disordered" evidence="6">
    <location>
        <begin position="305"/>
        <end position="334"/>
    </location>
</feature>